<dbReference type="PANTHER" id="PTHR30614:SF36">
    <property type="entry name" value="ABC TRANSPORTER MEMBRANE-SPANNING PERMEASE-GLUTAMINE TRANSPORT"/>
    <property type="match status" value="1"/>
</dbReference>
<dbReference type="GO" id="GO:0006865">
    <property type="term" value="P:amino acid transport"/>
    <property type="evidence" value="ECO:0007669"/>
    <property type="project" value="TreeGrafter"/>
</dbReference>
<feature type="transmembrane region" description="Helical" evidence="7">
    <location>
        <begin position="20"/>
        <end position="46"/>
    </location>
</feature>
<evidence type="ECO:0000256" key="1">
    <source>
        <dbReference type="ARBA" id="ARBA00004651"/>
    </source>
</evidence>
<evidence type="ECO:0000256" key="5">
    <source>
        <dbReference type="ARBA" id="ARBA00022989"/>
    </source>
</evidence>
<dbReference type="PROSITE" id="PS50928">
    <property type="entry name" value="ABC_TM1"/>
    <property type="match status" value="1"/>
</dbReference>
<dbReference type="AlphaFoldDB" id="A0A1L7GSJ3"/>
<dbReference type="PANTHER" id="PTHR30614">
    <property type="entry name" value="MEMBRANE COMPONENT OF AMINO ACID ABC TRANSPORTER"/>
    <property type="match status" value="1"/>
</dbReference>
<dbReference type="NCBIfam" id="TIGR01726">
    <property type="entry name" value="HEQRo_perm_3TM"/>
    <property type="match status" value="1"/>
</dbReference>
<feature type="transmembrane region" description="Helical" evidence="7">
    <location>
        <begin position="58"/>
        <end position="81"/>
    </location>
</feature>
<dbReference type="InterPro" id="IPR043429">
    <property type="entry name" value="ArtM/GltK/GlnP/TcyL/YhdX-like"/>
</dbReference>
<gene>
    <name evidence="8" type="ORF">BUW47_00165</name>
</gene>
<keyword evidence="6 7" id="KW-0472">Membrane</keyword>
<dbReference type="InterPro" id="IPR010065">
    <property type="entry name" value="AA_ABC_transptr_permease_3TM"/>
</dbReference>
<keyword evidence="2 7" id="KW-0813">Transport</keyword>
<evidence type="ECO:0000256" key="2">
    <source>
        <dbReference type="ARBA" id="ARBA00022448"/>
    </source>
</evidence>
<evidence type="ECO:0000313" key="8">
    <source>
        <dbReference type="EMBL" id="APU44976.1"/>
    </source>
</evidence>
<dbReference type="Gene3D" id="1.10.3720.10">
    <property type="entry name" value="MetI-like"/>
    <property type="match status" value="1"/>
</dbReference>
<comment type="subcellular location">
    <subcellularLocation>
        <location evidence="1 7">Cell membrane</location>
        <topology evidence="1 7">Multi-pass membrane protein</topology>
    </subcellularLocation>
</comment>
<protein>
    <submittedName>
        <fullName evidence="8">Amino acid ABC transporter permease</fullName>
    </submittedName>
</protein>
<reference evidence="8 9" key="1">
    <citation type="submission" date="2016-12" db="EMBL/GenBank/DDBJ databases">
        <title>Complete Genome Sequence of Lactobacillus fermentum Strain SNUV175, a Probiotic for Treatment of Bacterial Vaginosis.</title>
        <authorList>
            <person name="Lee S."/>
            <person name="You H.J."/>
            <person name="Kwon B."/>
            <person name="Ko G."/>
        </authorList>
    </citation>
    <scope>NUCLEOTIDE SEQUENCE [LARGE SCALE GENOMIC DNA]</scope>
    <source>
        <strain evidence="8 9">SNUV175</strain>
    </source>
</reference>
<name>A0A1L7GSJ3_LIMFE</name>
<dbReference type="OrthoDB" id="92598at2"/>
<evidence type="ECO:0000313" key="9">
    <source>
        <dbReference type="Proteomes" id="UP000185427"/>
    </source>
</evidence>
<dbReference type="EMBL" id="CP019030">
    <property type="protein sequence ID" value="APU44976.1"/>
    <property type="molecule type" value="Genomic_DNA"/>
</dbReference>
<keyword evidence="4 7" id="KW-0812">Transmembrane</keyword>
<dbReference type="CDD" id="cd06261">
    <property type="entry name" value="TM_PBP2"/>
    <property type="match status" value="1"/>
</dbReference>
<dbReference type="InterPro" id="IPR000515">
    <property type="entry name" value="MetI-like"/>
</dbReference>
<keyword evidence="3" id="KW-1003">Cell membrane</keyword>
<keyword evidence="5 7" id="KW-1133">Transmembrane helix</keyword>
<dbReference type="Pfam" id="PF00528">
    <property type="entry name" value="BPD_transp_1"/>
    <property type="match status" value="1"/>
</dbReference>
<comment type="similarity">
    <text evidence="7">Belongs to the binding-protein-dependent transport system permease family.</text>
</comment>
<evidence type="ECO:0000256" key="4">
    <source>
        <dbReference type="ARBA" id="ARBA00022692"/>
    </source>
</evidence>
<dbReference type="SUPFAM" id="SSF161098">
    <property type="entry name" value="MetI-like"/>
    <property type="match status" value="1"/>
</dbReference>
<dbReference type="RefSeq" id="WP_012391163.1">
    <property type="nucleotide sequence ID" value="NZ_BJLV01000005.1"/>
</dbReference>
<organism evidence="8 9">
    <name type="scientific">Limosilactobacillus fermentum</name>
    <name type="common">Lactobacillus fermentum</name>
    <dbReference type="NCBI Taxonomy" id="1613"/>
    <lineage>
        <taxon>Bacteria</taxon>
        <taxon>Bacillati</taxon>
        <taxon>Bacillota</taxon>
        <taxon>Bacilli</taxon>
        <taxon>Lactobacillales</taxon>
        <taxon>Lactobacillaceae</taxon>
        <taxon>Limosilactobacillus</taxon>
    </lineage>
</organism>
<feature type="transmembrane region" description="Helical" evidence="7">
    <location>
        <begin position="195"/>
        <end position="216"/>
    </location>
</feature>
<dbReference type="GO" id="GO:0043190">
    <property type="term" value="C:ATP-binding cassette (ABC) transporter complex"/>
    <property type="evidence" value="ECO:0007669"/>
    <property type="project" value="InterPro"/>
</dbReference>
<evidence type="ECO:0000256" key="6">
    <source>
        <dbReference type="ARBA" id="ARBA00023136"/>
    </source>
</evidence>
<sequence length="223" mass="25301">MAHSGINVLLEGSNFSRLMGGLWVSAWIAVVSLFFGLIVGTVFGVLRTTKSRVLRFILRLYLEIFRIIPTVVLLFLAYYILPRQLHINMPADWMAVLAFSLWVAAEFSDIVRGAIQSVPQHQRESGLAIGLTRFQLFRYILLPQAMKLEVPAAINLATRVVKTTSLLMIISIMDVINVGQQIIEANNSTYPTGVFWVYGLIFFLYFIVDYLLSLWARKLTARQ</sequence>
<accession>A0A1L7GSJ3</accession>
<dbReference type="GO" id="GO:0022857">
    <property type="term" value="F:transmembrane transporter activity"/>
    <property type="evidence" value="ECO:0007669"/>
    <property type="project" value="InterPro"/>
</dbReference>
<evidence type="ECO:0000256" key="7">
    <source>
        <dbReference type="RuleBase" id="RU363032"/>
    </source>
</evidence>
<dbReference type="Proteomes" id="UP000185427">
    <property type="component" value="Chromosome"/>
</dbReference>
<proteinExistence type="inferred from homology"/>
<dbReference type="InterPro" id="IPR035906">
    <property type="entry name" value="MetI-like_sf"/>
</dbReference>
<evidence type="ECO:0000256" key="3">
    <source>
        <dbReference type="ARBA" id="ARBA00022475"/>
    </source>
</evidence>